<keyword evidence="2 5" id="KW-0812">Transmembrane</keyword>
<feature type="transmembrane region" description="Helical" evidence="5">
    <location>
        <begin position="181"/>
        <end position="204"/>
    </location>
</feature>
<accession>A0A482W7N2</accession>
<proteinExistence type="predicted"/>
<dbReference type="GO" id="GO:0016020">
    <property type="term" value="C:membrane"/>
    <property type="evidence" value="ECO:0007669"/>
    <property type="project" value="UniProtKB-SubCell"/>
</dbReference>
<feature type="transmembrane region" description="Helical" evidence="5">
    <location>
        <begin position="210"/>
        <end position="228"/>
    </location>
</feature>
<evidence type="ECO:0000256" key="5">
    <source>
        <dbReference type="SAM" id="Phobius"/>
    </source>
</evidence>
<organism evidence="6 7">
    <name type="scientific">Asbolus verrucosus</name>
    <name type="common">Desert ironclad beetle</name>
    <dbReference type="NCBI Taxonomy" id="1661398"/>
    <lineage>
        <taxon>Eukaryota</taxon>
        <taxon>Metazoa</taxon>
        <taxon>Ecdysozoa</taxon>
        <taxon>Arthropoda</taxon>
        <taxon>Hexapoda</taxon>
        <taxon>Insecta</taxon>
        <taxon>Pterygota</taxon>
        <taxon>Neoptera</taxon>
        <taxon>Endopterygota</taxon>
        <taxon>Coleoptera</taxon>
        <taxon>Polyphaga</taxon>
        <taxon>Cucujiformia</taxon>
        <taxon>Tenebrionidae</taxon>
        <taxon>Pimeliinae</taxon>
        <taxon>Asbolus</taxon>
    </lineage>
</organism>
<keyword evidence="7" id="KW-1185">Reference proteome</keyword>
<dbReference type="InterPro" id="IPR005828">
    <property type="entry name" value="MFS_sugar_transport-like"/>
</dbReference>
<comment type="caution">
    <text evidence="6">The sequence shown here is derived from an EMBL/GenBank/DDBJ whole genome shotgun (WGS) entry which is preliminary data.</text>
</comment>
<comment type="subcellular location">
    <subcellularLocation>
        <location evidence="1">Membrane</location>
        <topology evidence="1">Multi-pass membrane protein</topology>
    </subcellularLocation>
</comment>
<name>A0A482W7N2_ASBVE</name>
<dbReference type="Pfam" id="PF00083">
    <property type="entry name" value="Sugar_tr"/>
    <property type="match status" value="1"/>
</dbReference>
<feature type="transmembrane region" description="Helical" evidence="5">
    <location>
        <begin position="32"/>
        <end position="54"/>
    </location>
</feature>
<reference evidence="6 7" key="1">
    <citation type="submission" date="2017-03" db="EMBL/GenBank/DDBJ databases">
        <title>Genome of the blue death feigning beetle - Asbolus verrucosus.</title>
        <authorList>
            <person name="Rider S.D."/>
        </authorList>
    </citation>
    <scope>NUCLEOTIDE SEQUENCE [LARGE SCALE GENOMIC DNA]</scope>
    <source>
        <strain evidence="6">Butters</strain>
        <tissue evidence="6">Head and leg muscle</tissue>
    </source>
</reference>
<feature type="transmembrane region" description="Helical" evidence="5">
    <location>
        <begin position="446"/>
        <end position="465"/>
    </location>
</feature>
<dbReference type="EMBL" id="QDEB01023407">
    <property type="protein sequence ID" value="RZC40757.1"/>
    <property type="molecule type" value="Genomic_DNA"/>
</dbReference>
<dbReference type="Gene3D" id="1.20.1250.20">
    <property type="entry name" value="MFS general substrate transporter like domains"/>
    <property type="match status" value="1"/>
</dbReference>
<dbReference type="STRING" id="1661398.A0A482W7N2"/>
<dbReference type="OrthoDB" id="2544694at2759"/>
<dbReference type="AlphaFoldDB" id="A0A482W7N2"/>
<evidence type="ECO:0000256" key="4">
    <source>
        <dbReference type="ARBA" id="ARBA00023136"/>
    </source>
</evidence>
<feature type="transmembrane region" description="Helical" evidence="5">
    <location>
        <begin position="303"/>
        <end position="322"/>
    </location>
</feature>
<feature type="transmembrane region" description="Helical" evidence="5">
    <location>
        <begin position="359"/>
        <end position="378"/>
    </location>
</feature>
<feature type="transmembrane region" description="Helical" evidence="5">
    <location>
        <begin position="419"/>
        <end position="440"/>
    </location>
</feature>
<dbReference type="SUPFAM" id="SSF103473">
    <property type="entry name" value="MFS general substrate transporter"/>
    <property type="match status" value="1"/>
</dbReference>
<dbReference type="PANTHER" id="PTHR24064">
    <property type="entry name" value="SOLUTE CARRIER FAMILY 22 MEMBER"/>
    <property type="match status" value="1"/>
</dbReference>
<evidence type="ECO:0000256" key="2">
    <source>
        <dbReference type="ARBA" id="ARBA00022692"/>
    </source>
</evidence>
<keyword evidence="3 5" id="KW-1133">Transmembrane helix</keyword>
<dbReference type="Proteomes" id="UP000292052">
    <property type="component" value="Unassembled WGS sequence"/>
</dbReference>
<dbReference type="InterPro" id="IPR036259">
    <property type="entry name" value="MFS_trans_sf"/>
</dbReference>
<sequence>MDHCEQQKPHTEPLDLDDLLPQVGEFGRYQKLLLWLICLPACFPCGFCAFNQLFMTETPDHWCKTLPIANLTKELRRNITIPKNNHTFSKCLRYSINWTEILETIDDSVDIIVNTSWPTEPCLEGWEFEKIDASSSIVTDHFNSDSSKFLVVGWKPNHSRAHNSGDLSDTVYHFSRTDRSFVTVMICLFYTFGLLMLAGITYLVRDWVHLALATSTPFFLYYFYWFFLPESPRWLLARGRFEEATNTLEKLAKVNRKELPSSFKQQLKQRMLYRRTLSEEEALKRTPHFTALCATPNMRLKTILITLSWFANEVVYVGLSYYGPSLGSNEYMSFFLSSAIEVPSYLTCWLVMDRWGRRWPLCLCMIISGICCVATVLLPNDAVGLILMFFLMAKSSIAASFLIIYPFAGEIFPTQLRGVGIGIAGYIGGLGRIIIPFITFLGTEMVVLPLLVMGIISVIGGLIGLRLPETLHHRLPQTLEEGEEFGTDFTLQDCLRCIPLKPETSTTVSGEALELEPIRSEADEDTPLRQSTRRKISIQKIVRQTSVMDTPKDADGNMKITNWF</sequence>
<evidence type="ECO:0000256" key="3">
    <source>
        <dbReference type="ARBA" id="ARBA00022989"/>
    </source>
</evidence>
<gene>
    <name evidence="6" type="ORF">BDFB_003481</name>
</gene>
<keyword evidence="4 5" id="KW-0472">Membrane</keyword>
<feature type="transmembrane region" description="Helical" evidence="5">
    <location>
        <begin position="384"/>
        <end position="407"/>
    </location>
</feature>
<evidence type="ECO:0000313" key="7">
    <source>
        <dbReference type="Proteomes" id="UP000292052"/>
    </source>
</evidence>
<evidence type="ECO:0000313" key="6">
    <source>
        <dbReference type="EMBL" id="RZC40757.1"/>
    </source>
</evidence>
<evidence type="ECO:0000256" key="1">
    <source>
        <dbReference type="ARBA" id="ARBA00004141"/>
    </source>
</evidence>
<protein>
    <submittedName>
        <fullName evidence="6">Organic cation transporter protein</fullName>
    </submittedName>
</protein>
<feature type="transmembrane region" description="Helical" evidence="5">
    <location>
        <begin position="334"/>
        <end position="352"/>
    </location>
</feature>
<dbReference type="GO" id="GO:0022857">
    <property type="term" value="F:transmembrane transporter activity"/>
    <property type="evidence" value="ECO:0007669"/>
    <property type="project" value="InterPro"/>
</dbReference>